<name>A0A2A6BP72_PRIPA</name>
<dbReference type="Pfam" id="PF20168">
    <property type="entry name" value="PDS5"/>
    <property type="match status" value="1"/>
</dbReference>
<reference evidence="7" key="2">
    <citation type="submission" date="2022-06" db="UniProtKB">
        <authorList>
            <consortium name="EnsemblMetazoa"/>
        </authorList>
    </citation>
    <scope>IDENTIFICATION</scope>
    <source>
        <strain evidence="7">PS312</strain>
    </source>
</reference>
<dbReference type="GO" id="GO:0000785">
    <property type="term" value="C:chromatin"/>
    <property type="evidence" value="ECO:0000318"/>
    <property type="project" value="GO_Central"/>
</dbReference>
<evidence type="ECO:0000256" key="2">
    <source>
        <dbReference type="ARBA" id="ARBA00022618"/>
    </source>
</evidence>
<feature type="compositionally biased region" description="Low complexity" evidence="6">
    <location>
        <begin position="1366"/>
        <end position="1378"/>
    </location>
</feature>
<accession>A0A2A6BP72</accession>
<dbReference type="PANTHER" id="PTHR12663">
    <property type="entry name" value="ANDROGEN INDUCED INHIBITOR OF PROLIFERATION AS3 / PDS5-RELATED"/>
    <property type="match status" value="1"/>
</dbReference>
<dbReference type="PANTHER" id="PTHR12663:SF0">
    <property type="entry name" value="PRECOCIOUS DISSOCIATION OF SISTERS 5, ISOFORM A"/>
    <property type="match status" value="1"/>
</dbReference>
<keyword evidence="2" id="KW-0132">Cell division</keyword>
<accession>A0A8R1YUG2</accession>
<protein>
    <submittedName>
        <fullName evidence="7">Evl-14</fullName>
    </submittedName>
</protein>
<dbReference type="InterPro" id="IPR016024">
    <property type="entry name" value="ARM-type_fold"/>
</dbReference>
<gene>
    <name evidence="7" type="primary">WBGene00274989</name>
</gene>
<dbReference type="GO" id="GO:0140670">
    <property type="term" value="F:cohesin unloader activity"/>
    <property type="evidence" value="ECO:0000318"/>
    <property type="project" value="GO_Central"/>
</dbReference>
<evidence type="ECO:0000313" key="7">
    <source>
        <dbReference type="EnsemblMetazoa" id="PPA36620.1"/>
    </source>
</evidence>
<dbReference type="GO" id="GO:0051301">
    <property type="term" value="P:cell division"/>
    <property type="evidence" value="ECO:0007669"/>
    <property type="project" value="UniProtKB-KW"/>
</dbReference>
<feature type="compositionally biased region" description="Low complexity" evidence="6">
    <location>
        <begin position="1482"/>
        <end position="1496"/>
    </location>
</feature>
<evidence type="ECO:0000256" key="3">
    <source>
        <dbReference type="ARBA" id="ARBA00022776"/>
    </source>
</evidence>
<dbReference type="GO" id="GO:0007064">
    <property type="term" value="P:mitotic sister chromatid cohesion"/>
    <property type="evidence" value="ECO:0000318"/>
    <property type="project" value="GO_Central"/>
</dbReference>
<feature type="compositionally biased region" description="Acidic residues" evidence="6">
    <location>
        <begin position="1254"/>
        <end position="1272"/>
    </location>
</feature>
<evidence type="ECO:0000256" key="5">
    <source>
        <dbReference type="ARBA" id="ARBA00023306"/>
    </source>
</evidence>
<proteinExistence type="predicted"/>
<dbReference type="InterPro" id="IPR011989">
    <property type="entry name" value="ARM-like"/>
</dbReference>
<dbReference type="SUPFAM" id="SSF48371">
    <property type="entry name" value="ARM repeat"/>
    <property type="match status" value="1"/>
</dbReference>
<evidence type="ECO:0000256" key="4">
    <source>
        <dbReference type="ARBA" id="ARBA00023242"/>
    </source>
</evidence>
<feature type="compositionally biased region" description="Acidic residues" evidence="6">
    <location>
        <begin position="1393"/>
        <end position="1407"/>
    </location>
</feature>
<evidence type="ECO:0000313" key="8">
    <source>
        <dbReference type="Proteomes" id="UP000005239"/>
    </source>
</evidence>
<reference evidence="8" key="1">
    <citation type="journal article" date="2008" name="Nat. Genet.">
        <title>The Pristionchus pacificus genome provides a unique perspective on nematode lifestyle and parasitism.</title>
        <authorList>
            <person name="Dieterich C."/>
            <person name="Clifton S.W."/>
            <person name="Schuster L.N."/>
            <person name="Chinwalla A."/>
            <person name="Delehaunty K."/>
            <person name="Dinkelacker I."/>
            <person name="Fulton L."/>
            <person name="Fulton R."/>
            <person name="Godfrey J."/>
            <person name="Minx P."/>
            <person name="Mitreva M."/>
            <person name="Roeseler W."/>
            <person name="Tian H."/>
            <person name="Witte H."/>
            <person name="Yang S.P."/>
            <person name="Wilson R.K."/>
            <person name="Sommer R.J."/>
        </authorList>
    </citation>
    <scope>NUCLEOTIDE SEQUENCE [LARGE SCALE GENOMIC DNA]</scope>
    <source>
        <strain evidence="8">PS312</strain>
    </source>
</reference>
<evidence type="ECO:0000256" key="6">
    <source>
        <dbReference type="SAM" id="MobiDB-lite"/>
    </source>
</evidence>
<dbReference type="Proteomes" id="UP000005239">
    <property type="component" value="Unassembled WGS sequence"/>
</dbReference>
<keyword evidence="5" id="KW-0131">Cell cycle</keyword>
<feature type="compositionally biased region" description="Acidic residues" evidence="6">
    <location>
        <begin position="1454"/>
        <end position="1473"/>
    </location>
</feature>
<feature type="compositionally biased region" description="Acidic residues" evidence="6">
    <location>
        <begin position="1226"/>
        <end position="1238"/>
    </location>
</feature>
<keyword evidence="8" id="KW-1185">Reference proteome</keyword>
<dbReference type="Gene3D" id="1.25.10.10">
    <property type="entry name" value="Leucine-rich Repeat Variant"/>
    <property type="match status" value="1"/>
</dbReference>
<dbReference type="GO" id="GO:0005634">
    <property type="term" value="C:nucleus"/>
    <property type="evidence" value="ECO:0000318"/>
    <property type="project" value="GO_Central"/>
</dbReference>
<keyword evidence="3" id="KW-0498">Mitosis</keyword>
<sequence>MVRRAAKKAASPSSVIYPEGCEPIDPDTNNSTLVLALKGLYERLSEDETTTEDNFESLAIHLVSCDLINKPADVSVYIALCLARIFIICPSNPFDLKNEELRNALEFLAKSIGRIRCESEALYTKYHSLLEMVASSCILQQNLKQLDPDTDDGARVIATLLKSASLVVEVRKATERVQEENNEQEIERKSGVRTMIMNICRGVFEDNADHIHSVALDVIFSHLISPEKVNNPEGYHFMRKLCENGAMYIHNRISSIFVDACHTQDDPKLDSNVFKLVGKRKAAVYELLSELSEVLPDIRNDLLCLLSMKLASSEMEVRLMALKTASEVAKNRPDLPESCPSLWNRFIDRWKDSSPLVRKEIAERCKDLLYSNHDMRSTIWDFLDRLVTDQDEEVRMAAIETVCQTARKKLEAVNEKLIESCTERLRDKKVEVRKVCLKHLLAVYKDVVKREESTKSDRGSVAIIAQKVMLMYRTNPNVMTEEKVIIEKGLINSLIPMELPMKRRMEFLVEMSTKLSAAEMKILYEMLQRLVNGRTFLSRMMDCILVKSIEDGSQEKSPEEKRKITEACIEKLVRFFPHPQKAEIALRKFTNLLCVDNEGVRQMEIILKRETTVVEASSAVKQLLSRVGNAKDEINKEQEEMIRSLLSRLAPLLIDHTSLLELTRYMRDIIDGEFIGKEEASKILNRAISVYKIIGEMYPSHLNQREIIDIILTKFLENQNDFVVKCGLQCIHAMLTKEAGVNGVNIRGERWFERMKNALIVQIKEGKPNSAKHALRNFCHMLGPIESWDLIGEHLYSLLTNLEQTSDTTARSLVVLRKAVMAWKDHLLEKIMEIYPLEIARKILVPDPLTYNGGETIGVNAADYMTLEEMPVSPSMKNTLAAIKLSIRVLPLFPQGDHSTSLTHKTINVLSVCAAERGMVADDITEADAAWLTALSGGGLVRLMSDRRFSKNPLFFKPSLMNALAQVATHPLDSVRFYLMNRIYKYYRMTHLPGSFISLIPLSSMGMLRGVNVEEEERTRIRISEIFLACVQSRHNYLFGKKFDDVILRNEYFAPHFVYLLAYSPNLKDNEDEEELTKIAEVIWNCLDALSSRIKQTINWGLLCSLLNQLKTVTPKVDEDFVDRMEYSEKVWAISEIMLHLIIYKAKIEATYDKGVTLLKAFADVRKGENSKVYAPVPLLKRISAGKIQHTFHQLKISSTMLKEETKKEIKGKGRGRRKTVKKEEESDEEMEEDDDEDVKMPSTSRKGQKVMETLEEEDEDMEMDLEREIEEESVKKMRTSLKGKPPVNRRLTSMRELESIDLSPIGGGGTSRRGLAASTPIVKNGMEGGGGRGEDGQTTPKKRGRGGRPTVSPVKLPSKTPPKSPSKSPVKSQPKGSQNGTRKRSSKTIEKIEEEEEEEEEKEEEMPLPAKRGRGRGSVKKENGKEKGEPIKRNSKLMNKLSSTRGRKKKEEEVEEKEENEEEKEEEMEEEQQPPPKRGGRVPSVKKSVVPPVRKTSSRKKK</sequence>
<dbReference type="EnsemblMetazoa" id="PPA36620.1">
    <property type="protein sequence ID" value="PPA36620.1"/>
    <property type="gene ID" value="WBGene00274989"/>
</dbReference>
<dbReference type="OrthoDB" id="200660at2759"/>
<evidence type="ECO:0000256" key="1">
    <source>
        <dbReference type="ARBA" id="ARBA00004123"/>
    </source>
</evidence>
<dbReference type="InterPro" id="IPR039776">
    <property type="entry name" value="Pds5"/>
</dbReference>
<feature type="compositionally biased region" description="Basic and acidic residues" evidence="6">
    <location>
        <begin position="1420"/>
        <end position="1433"/>
    </location>
</feature>
<comment type="subcellular location">
    <subcellularLocation>
        <location evidence="1">Nucleus</location>
    </subcellularLocation>
</comment>
<keyword evidence="4" id="KW-0539">Nucleus</keyword>
<feature type="region of interest" description="Disordered" evidence="6">
    <location>
        <begin position="1204"/>
        <end position="1503"/>
    </location>
</feature>
<organism evidence="7 8">
    <name type="scientific">Pristionchus pacificus</name>
    <name type="common">Parasitic nematode worm</name>
    <dbReference type="NCBI Taxonomy" id="54126"/>
    <lineage>
        <taxon>Eukaryota</taxon>
        <taxon>Metazoa</taxon>
        <taxon>Ecdysozoa</taxon>
        <taxon>Nematoda</taxon>
        <taxon>Chromadorea</taxon>
        <taxon>Rhabditida</taxon>
        <taxon>Rhabditina</taxon>
        <taxon>Diplogasteromorpha</taxon>
        <taxon>Diplogasteroidea</taxon>
        <taxon>Neodiplogasteridae</taxon>
        <taxon>Pristionchus</taxon>
    </lineage>
</organism>